<reference evidence="1" key="2">
    <citation type="submission" date="2023-06" db="EMBL/GenBank/DDBJ databases">
        <authorList>
            <consortium name="Lawrence Berkeley National Laboratory"/>
            <person name="Haridas S."/>
            <person name="Hensen N."/>
            <person name="Bonometti L."/>
            <person name="Westerberg I."/>
            <person name="Brannstrom I.O."/>
            <person name="Guillou S."/>
            <person name="Cros-Aarteil S."/>
            <person name="Calhoun S."/>
            <person name="Kuo A."/>
            <person name="Mondo S."/>
            <person name="Pangilinan J."/>
            <person name="Riley R."/>
            <person name="Labutti K."/>
            <person name="Andreopoulos B."/>
            <person name="Lipzen A."/>
            <person name="Chen C."/>
            <person name="Yanf M."/>
            <person name="Daum C."/>
            <person name="Ng V."/>
            <person name="Clum A."/>
            <person name="Steindorff A."/>
            <person name="Ohm R."/>
            <person name="Martin F."/>
            <person name="Silar P."/>
            <person name="Natvig D."/>
            <person name="Lalanne C."/>
            <person name="Gautier V."/>
            <person name="Ament-Velasquez S.L."/>
            <person name="Kruys A."/>
            <person name="Hutchinson M.I."/>
            <person name="Powell A.J."/>
            <person name="Barry K."/>
            <person name="Miller A.N."/>
            <person name="Grigoriev I.V."/>
            <person name="Debuchy R."/>
            <person name="Gladieux P."/>
            <person name="Thoren M.H."/>
            <person name="Johannesson H."/>
        </authorList>
    </citation>
    <scope>NUCLEOTIDE SEQUENCE</scope>
    <source>
        <strain evidence="1">SMH4131-1</strain>
    </source>
</reference>
<dbReference type="AlphaFoldDB" id="A0AAE0IZC8"/>
<comment type="caution">
    <text evidence="1">The sequence shown here is derived from an EMBL/GenBank/DDBJ whole genome shotgun (WGS) entry which is preliminary data.</text>
</comment>
<evidence type="ECO:0000313" key="1">
    <source>
        <dbReference type="EMBL" id="KAK3334088.1"/>
    </source>
</evidence>
<gene>
    <name evidence="1" type="ORF">B0T19DRAFT_420027</name>
</gene>
<organism evidence="1 2">
    <name type="scientific">Cercophora scortea</name>
    <dbReference type="NCBI Taxonomy" id="314031"/>
    <lineage>
        <taxon>Eukaryota</taxon>
        <taxon>Fungi</taxon>
        <taxon>Dikarya</taxon>
        <taxon>Ascomycota</taxon>
        <taxon>Pezizomycotina</taxon>
        <taxon>Sordariomycetes</taxon>
        <taxon>Sordariomycetidae</taxon>
        <taxon>Sordariales</taxon>
        <taxon>Lasiosphaeriaceae</taxon>
        <taxon>Cercophora</taxon>
    </lineage>
</organism>
<accession>A0AAE0IZC8</accession>
<proteinExistence type="predicted"/>
<name>A0AAE0IZC8_9PEZI</name>
<reference evidence="1" key="1">
    <citation type="journal article" date="2023" name="Mol. Phylogenet. Evol.">
        <title>Genome-scale phylogeny and comparative genomics of the fungal order Sordariales.</title>
        <authorList>
            <person name="Hensen N."/>
            <person name="Bonometti L."/>
            <person name="Westerberg I."/>
            <person name="Brannstrom I.O."/>
            <person name="Guillou S."/>
            <person name="Cros-Aarteil S."/>
            <person name="Calhoun S."/>
            <person name="Haridas S."/>
            <person name="Kuo A."/>
            <person name="Mondo S."/>
            <person name="Pangilinan J."/>
            <person name="Riley R."/>
            <person name="LaButti K."/>
            <person name="Andreopoulos B."/>
            <person name="Lipzen A."/>
            <person name="Chen C."/>
            <person name="Yan M."/>
            <person name="Daum C."/>
            <person name="Ng V."/>
            <person name="Clum A."/>
            <person name="Steindorff A."/>
            <person name="Ohm R.A."/>
            <person name="Martin F."/>
            <person name="Silar P."/>
            <person name="Natvig D.O."/>
            <person name="Lalanne C."/>
            <person name="Gautier V."/>
            <person name="Ament-Velasquez S.L."/>
            <person name="Kruys A."/>
            <person name="Hutchinson M.I."/>
            <person name="Powell A.J."/>
            <person name="Barry K."/>
            <person name="Miller A.N."/>
            <person name="Grigoriev I.V."/>
            <person name="Debuchy R."/>
            <person name="Gladieux P."/>
            <person name="Hiltunen Thoren M."/>
            <person name="Johannesson H."/>
        </authorList>
    </citation>
    <scope>NUCLEOTIDE SEQUENCE</scope>
    <source>
        <strain evidence="1">SMH4131-1</strain>
    </source>
</reference>
<keyword evidence="2" id="KW-1185">Reference proteome</keyword>
<evidence type="ECO:0000313" key="2">
    <source>
        <dbReference type="Proteomes" id="UP001286456"/>
    </source>
</evidence>
<sequence length="136" mass="15778">MAGSSGADPRYRDRYIDLGSNFPQESSYWSNNPKDMQLEMYFGIEKDATSVSNDFNMDLKPIIVKPDVSQGSTYLLTNTTGSLFFLWNEADGQMWRFKDEGLRMDNVVYKVRTSTYRQSELVRQFYDPQGRNPKRG</sequence>
<dbReference type="Proteomes" id="UP001286456">
    <property type="component" value="Unassembled WGS sequence"/>
</dbReference>
<protein>
    <submittedName>
        <fullName evidence="1">Uncharacterized protein</fullName>
    </submittedName>
</protein>
<dbReference type="EMBL" id="JAUEPO010000002">
    <property type="protein sequence ID" value="KAK3334088.1"/>
    <property type="molecule type" value="Genomic_DNA"/>
</dbReference>